<evidence type="ECO:0000313" key="6">
    <source>
        <dbReference type="Proteomes" id="UP001156882"/>
    </source>
</evidence>
<dbReference type="InterPro" id="IPR000524">
    <property type="entry name" value="Tscrpt_reg_HTH_GntR"/>
</dbReference>
<dbReference type="Gene3D" id="1.20.120.530">
    <property type="entry name" value="GntR ligand-binding domain-like"/>
    <property type="match status" value="1"/>
</dbReference>
<proteinExistence type="predicted"/>
<dbReference type="InterPro" id="IPR011711">
    <property type="entry name" value="GntR_C"/>
</dbReference>
<dbReference type="InterPro" id="IPR036388">
    <property type="entry name" value="WH-like_DNA-bd_sf"/>
</dbReference>
<organism evidence="5 6">
    <name type="scientific">Labrys miyagiensis</name>
    <dbReference type="NCBI Taxonomy" id="346912"/>
    <lineage>
        <taxon>Bacteria</taxon>
        <taxon>Pseudomonadati</taxon>
        <taxon>Pseudomonadota</taxon>
        <taxon>Alphaproteobacteria</taxon>
        <taxon>Hyphomicrobiales</taxon>
        <taxon>Xanthobacteraceae</taxon>
        <taxon>Labrys</taxon>
    </lineage>
</organism>
<sequence>MINTAALLANSDADRGLVGRVMRAVTDHIRIGRLRRGDTIPSEATLATELDVSRTVVREAYRSLSTLGIIDVGNGRRARVGSIDNNVLGMVFDHAVQTDQASIQQIYDVRRTIEMRTVALAALRRSDREAHEIGRFAAAMLEDFHTPDRVMEHDIAFHAAIGRASRNPLFALIVSSFEVVTRQTWRIGWTSRPSDADRLNSVDCHIRIAAAITAGDQHLAEATMAEHFDKSVKALLAAGIV</sequence>
<dbReference type="Pfam" id="PF00392">
    <property type="entry name" value="GntR"/>
    <property type="match status" value="1"/>
</dbReference>
<dbReference type="EMBL" id="BSPC01000023">
    <property type="protein sequence ID" value="GLS19552.1"/>
    <property type="molecule type" value="Genomic_DNA"/>
</dbReference>
<keyword evidence="3" id="KW-0804">Transcription</keyword>
<accession>A0ABQ6CIV7</accession>
<dbReference type="PANTHER" id="PTHR43537">
    <property type="entry name" value="TRANSCRIPTIONAL REGULATOR, GNTR FAMILY"/>
    <property type="match status" value="1"/>
</dbReference>
<comment type="caution">
    <text evidence="5">The sequence shown here is derived from an EMBL/GenBank/DDBJ whole genome shotgun (WGS) entry which is preliminary data.</text>
</comment>
<dbReference type="Pfam" id="PF07729">
    <property type="entry name" value="FCD"/>
    <property type="match status" value="1"/>
</dbReference>
<dbReference type="PANTHER" id="PTHR43537:SF5">
    <property type="entry name" value="UXU OPERON TRANSCRIPTIONAL REGULATOR"/>
    <property type="match status" value="1"/>
</dbReference>
<keyword evidence="2" id="KW-0238">DNA-binding</keyword>
<evidence type="ECO:0000259" key="4">
    <source>
        <dbReference type="PROSITE" id="PS50949"/>
    </source>
</evidence>
<dbReference type="CDD" id="cd07377">
    <property type="entry name" value="WHTH_GntR"/>
    <property type="match status" value="1"/>
</dbReference>
<dbReference type="InterPro" id="IPR008920">
    <property type="entry name" value="TF_FadR/GntR_C"/>
</dbReference>
<dbReference type="SUPFAM" id="SSF46785">
    <property type="entry name" value="Winged helix' DNA-binding domain"/>
    <property type="match status" value="1"/>
</dbReference>
<dbReference type="Gene3D" id="1.10.10.10">
    <property type="entry name" value="Winged helix-like DNA-binding domain superfamily/Winged helix DNA-binding domain"/>
    <property type="match status" value="1"/>
</dbReference>
<dbReference type="InterPro" id="IPR036390">
    <property type="entry name" value="WH_DNA-bd_sf"/>
</dbReference>
<keyword evidence="6" id="KW-1185">Reference proteome</keyword>
<dbReference type="SMART" id="SM00895">
    <property type="entry name" value="FCD"/>
    <property type="match status" value="1"/>
</dbReference>
<dbReference type="PRINTS" id="PR00035">
    <property type="entry name" value="HTHGNTR"/>
</dbReference>
<keyword evidence="1" id="KW-0805">Transcription regulation</keyword>
<gene>
    <name evidence="5" type="ORF">GCM10007874_25690</name>
</gene>
<evidence type="ECO:0000256" key="2">
    <source>
        <dbReference type="ARBA" id="ARBA00023125"/>
    </source>
</evidence>
<evidence type="ECO:0000256" key="3">
    <source>
        <dbReference type="ARBA" id="ARBA00023163"/>
    </source>
</evidence>
<evidence type="ECO:0000313" key="5">
    <source>
        <dbReference type="EMBL" id="GLS19552.1"/>
    </source>
</evidence>
<dbReference type="SUPFAM" id="SSF48008">
    <property type="entry name" value="GntR ligand-binding domain-like"/>
    <property type="match status" value="1"/>
</dbReference>
<reference evidence="6" key="1">
    <citation type="journal article" date="2019" name="Int. J. Syst. Evol. Microbiol.">
        <title>The Global Catalogue of Microorganisms (GCM) 10K type strain sequencing project: providing services to taxonomists for standard genome sequencing and annotation.</title>
        <authorList>
            <consortium name="The Broad Institute Genomics Platform"/>
            <consortium name="The Broad Institute Genome Sequencing Center for Infectious Disease"/>
            <person name="Wu L."/>
            <person name="Ma J."/>
        </authorList>
    </citation>
    <scope>NUCLEOTIDE SEQUENCE [LARGE SCALE GENOMIC DNA]</scope>
    <source>
        <strain evidence="6">NBRC 101365</strain>
    </source>
</reference>
<protein>
    <submittedName>
        <fullName evidence="5">GntR family transcriptional regulator</fullName>
    </submittedName>
</protein>
<feature type="domain" description="HTH gntR-type" evidence="4">
    <location>
        <begin position="15"/>
        <end position="83"/>
    </location>
</feature>
<dbReference type="Proteomes" id="UP001156882">
    <property type="component" value="Unassembled WGS sequence"/>
</dbReference>
<dbReference type="PROSITE" id="PS50949">
    <property type="entry name" value="HTH_GNTR"/>
    <property type="match status" value="1"/>
</dbReference>
<evidence type="ECO:0000256" key="1">
    <source>
        <dbReference type="ARBA" id="ARBA00023015"/>
    </source>
</evidence>
<name>A0ABQ6CIV7_9HYPH</name>
<dbReference type="SMART" id="SM00345">
    <property type="entry name" value="HTH_GNTR"/>
    <property type="match status" value="1"/>
</dbReference>